<dbReference type="AlphaFoldDB" id="A0A1H5Z0U9"/>
<feature type="transmembrane region" description="Helical" evidence="5">
    <location>
        <begin position="204"/>
        <end position="227"/>
    </location>
</feature>
<dbReference type="PANTHER" id="PTHR11706:SF3">
    <property type="entry name" value="METAL ION TRANSPORT PROTEIN"/>
    <property type="match status" value="1"/>
</dbReference>
<keyword evidence="4 5" id="KW-0472">Membrane</keyword>
<evidence type="ECO:0000256" key="4">
    <source>
        <dbReference type="ARBA" id="ARBA00023136"/>
    </source>
</evidence>
<feature type="transmembrane region" description="Helical" evidence="5">
    <location>
        <begin position="257"/>
        <end position="283"/>
    </location>
</feature>
<feature type="transmembrane region" description="Helical" evidence="5">
    <location>
        <begin position="131"/>
        <end position="150"/>
    </location>
</feature>
<reference evidence="7" key="1">
    <citation type="submission" date="2016-10" db="EMBL/GenBank/DDBJ databases">
        <authorList>
            <person name="Varghese N."/>
            <person name="Submissions S."/>
        </authorList>
    </citation>
    <scope>NUCLEOTIDE SEQUENCE [LARGE SCALE GENOMIC DNA]</scope>
    <source>
        <strain evidence="7">DSM 17298</strain>
    </source>
</reference>
<dbReference type="PANTHER" id="PTHR11706">
    <property type="entry name" value="SOLUTE CARRIER PROTEIN FAMILY 11 MEMBER"/>
    <property type="match status" value="1"/>
</dbReference>
<feature type="transmembrane region" description="Helical" evidence="5">
    <location>
        <begin position="313"/>
        <end position="335"/>
    </location>
</feature>
<evidence type="ECO:0000256" key="2">
    <source>
        <dbReference type="ARBA" id="ARBA00022692"/>
    </source>
</evidence>
<dbReference type="STRING" id="1120964.GCA_001313265_04347"/>
<feature type="transmembrane region" description="Helical" evidence="5">
    <location>
        <begin position="356"/>
        <end position="377"/>
    </location>
</feature>
<accession>A0A1H5Z0U9</accession>
<proteinExistence type="predicted"/>
<feature type="transmembrane region" description="Helical" evidence="5">
    <location>
        <begin position="423"/>
        <end position="441"/>
    </location>
</feature>
<dbReference type="GO" id="GO:0005384">
    <property type="term" value="F:manganese ion transmembrane transporter activity"/>
    <property type="evidence" value="ECO:0007669"/>
    <property type="project" value="TreeGrafter"/>
</dbReference>
<dbReference type="GO" id="GO:0015086">
    <property type="term" value="F:cadmium ion transmembrane transporter activity"/>
    <property type="evidence" value="ECO:0007669"/>
    <property type="project" value="TreeGrafter"/>
</dbReference>
<feature type="transmembrane region" description="Helical" evidence="5">
    <location>
        <begin position="98"/>
        <end position="125"/>
    </location>
</feature>
<comment type="subcellular location">
    <subcellularLocation>
        <location evidence="1">Membrane</location>
        <topology evidence="1">Multi-pass membrane protein</topology>
    </subcellularLocation>
</comment>
<evidence type="ECO:0000256" key="1">
    <source>
        <dbReference type="ARBA" id="ARBA00004141"/>
    </source>
</evidence>
<dbReference type="Proteomes" id="UP000236736">
    <property type="component" value="Unassembled WGS sequence"/>
</dbReference>
<dbReference type="NCBIfam" id="NF037982">
    <property type="entry name" value="Nramp_1"/>
    <property type="match status" value="1"/>
</dbReference>
<name>A0A1H5Z0U9_9BACT</name>
<dbReference type="GO" id="GO:0034755">
    <property type="term" value="P:iron ion transmembrane transport"/>
    <property type="evidence" value="ECO:0007669"/>
    <property type="project" value="TreeGrafter"/>
</dbReference>
<evidence type="ECO:0000256" key="5">
    <source>
        <dbReference type="SAM" id="Phobius"/>
    </source>
</evidence>
<keyword evidence="3 5" id="KW-1133">Transmembrane helix</keyword>
<sequence length="444" mass="48763">MEMNPSQTQNPPDSFLKKLHFLGPGFILSASIVGSGELIATTILGAKGGFITFWVILVSCLIKVAVQLEFGKNAIVSGRPLMHEFNLLQGGKVLHANWAVWATFVLTLFKILQLGGMLGGAAIVLNLLFPAASVVFWIVLLGISLSLLIYKNYYRLVEKASMLMVFGFTLFTIVSLFAVFYTPFAFSLADVVSGLSFKLPQEVLFVAIGAFGITGVASDEIIAYTYWCQEKGYATFTGPNDGSENWRYRAQGWIKIMYLDAFLAMIIYTLVTASFYLLGAAILHGNDALPDGMDLINSLAAIYTESLGKGARYGYLIGAFFALYSSVFATLAYWSRLFPDIFSQFGWIAYDDKKSLNKWVSALAIVLPSLWILTFLFVKLPGFMVLSGGVVGSVLLLVVIFASIKFRIKNKGLKLTSGSFSEIMFWLSVTSILAVSCYGIFKLL</sequence>
<feature type="transmembrane region" description="Helical" evidence="5">
    <location>
        <begin position="50"/>
        <end position="70"/>
    </location>
</feature>
<dbReference type="GO" id="GO:0005886">
    <property type="term" value="C:plasma membrane"/>
    <property type="evidence" value="ECO:0007669"/>
    <property type="project" value="TreeGrafter"/>
</dbReference>
<organism evidence="6 7">
    <name type="scientific">Algoriphagus boritolerans DSM 17298 = JCM 18970</name>
    <dbReference type="NCBI Taxonomy" id="1120964"/>
    <lineage>
        <taxon>Bacteria</taxon>
        <taxon>Pseudomonadati</taxon>
        <taxon>Bacteroidota</taxon>
        <taxon>Cytophagia</taxon>
        <taxon>Cytophagales</taxon>
        <taxon>Cyclobacteriaceae</taxon>
        <taxon>Algoriphagus</taxon>
    </lineage>
</organism>
<dbReference type="InterPro" id="IPR001046">
    <property type="entry name" value="NRAMP_fam"/>
</dbReference>
<keyword evidence="2 5" id="KW-0812">Transmembrane</keyword>
<feature type="transmembrane region" description="Helical" evidence="5">
    <location>
        <begin position="162"/>
        <end position="184"/>
    </location>
</feature>
<evidence type="ECO:0000313" key="6">
    <source>
        <dbReference type="EMBL" id="SEG29660.1"/>
    </source>
</evidence>
<feature type="transmembrane region" description="Helical" evidence="5">
    <location>
        <begin position="383"/>
        <end position="402"/>
    </location>
</feature>
<gene>
    <name evidence="6" type="ORF">SAMN03080598_03260</name>
</gene>
<evidence type="ECO:0000313" key="7">
    <source>
        <dbReference type="Proteomes" id="UP000236736"/>
    </source>
</evidence>
<dbReference type="EMBL" id="FNVR01000023">
    <property type="protein sequence ID" value="SEG29660.1"/>
    <property type="molecule type" value="Genomic_DNA"/>
</dbReference>
<feature type="transmembrane region" description="Helical" evidence="5">
    <location>
        <begin position="21"/>
        <end position="44"/>
    </location>
</feature>
<keyword evidence="7" id="KW-1185">Reference proteome</keyword>
<evidence type="ECO:0000256" key="3">
    <source>
        <dbReference type="ARBA" id="ARBA00022989"/>
    </source>
</evidence>
<protein>
    <submittedName>
        <fullName evidence="6">Mn2+ and Fe2+ transporters of the NRAMP family</fullName>
    </submittedName>
</protein>